<dbReference type="GO" id="GO:0046872">
    <property type="term" value="F:metal ion binding"/>
    <property type="evidence" value="ECO:0007669"/>
    <property type="project" value="InterPro"/>
</dbReference>
<feature type="domain" description="Peptidase M16 N-terminal" evidence="2">
    <location>
        <begin position="14"/>
        <end position="157"/>
    </location>
</feature>
<reference evidence="4" key="1">
    <citation type="submission" date="2018-05" db="EMBL/GenBank/DDBJ databases">
        <authorList>
            <person name="Lanie J.A."/>
            <person name="Ng W.-L."/>
            <person name="Kazmierczak K.M."/>
            <person name="Andrzejewski T.M."/>
            <person name="Davidsen T.M."/>
            <person name="Wayne K.J."/>
            <person name="Tettelin H."/>
            <person name="Glass J.I."/>
            <person name="Rusch D."/>
            <person name="Podicherti R."/>
            <person name="Tsui H.-C.T."/>
            <person name="Winkler M.E."/>
        </authorList>
    </citation>
    <scope>NUCLEOTIDE SEQUENCE</scope>
</reference>
<evidence type="ECO:0000256" key="1">
    <source>
        <dbReference type="ARBA" id="ARBA00007261"/>
    </source>
</evidence>
<evidence type="ECO:0000259" key="3">
    <source>
        <dbReference type="Pfam" id="PF05193"/>
    </source>
</evidence>
<feature type="domain" description="Peptidase M16 C-terminal" evidence="3">
    <location>
        <begin position="164"/>
        <end position="336"/>
    </location>
</feature>
<protein>
    <recommendedName>
        <fullName evidence="5">Peptidase M16 N-terminal domain-containing protein</fullName>
    </recommendedName>
</protein>
<dbReference type="InterPro" id="IPR007863">
    <property type="entry name" value="Peptidase_M16_C"/>
</dbReference>
<feature type="non-terminal residue" evidence="4">
    <location>
        <position position="382"/>
    </location>
</feature>
<dbReference type="PANTHER" id="PTHR11851:SF49">
    <property type="entry name" value="MITOCHONDRIAL-PROCESSING PEPTIDASE SUBUNIT ALPHA"/>
    <property type="match status" value="1"/>
</dbReference>
<evidence type="ECO:0000259" key="2">
    <source>
        <dbReference type="Pfam" id="PF00675"/>
    </source>
</evidence>
<dbReference type="AlphaFoldDB" id="A0A382M9K4"/>
<accession>A0A382M9K4</accession>
<gene>
    <name evidence="4" type="ORF">METZ01_LOCUS298380</name>
</gene>
<evidence type="ECO:0000313" key="4">
    <source>
        <dbReference type="EMBL" id="SVC45526.1"/>
    </source>
</evidence>
<dbReference type="EMBL" id="UINC01092169">
    <property type="protein sequence ID" value="SVC45526.1"/>
    <property type="molecule type" value="Genomic_DNA"/>
</dbReference>
<dbReference type="InterPro" id="IPR011765">
    <property type="entry name" value="Pept_M16_N"/>
</dbReference>
<dbReference type="SUPFAM" id="SSF63411">
    <property type="entry name" value="LuxS/MPP-like metallohydrolase"/>
    <property type="match status" value="2"/>
</dbReference>
<dbReference type="InterPro" id="IPR050361">
    <property type="entry name" value="MPP/UQCRC_Complex"/>
</dbReference>
<dbReference type="Pfam" id="PF00675">
    <property type="entry name" value="Peptidase_M16"/>
    <property type="match status" value="1"/>
</dbReference>
<organism evidence="4">
    <name type="scientific">marine metagenome</name>
    <dbReference type="NCBI Taxonomy" id="408172"/>
    <lineage>
        <taxon>unclassified sequences</taxon>
        <taxon>metagenomes</taxon>
        <taxon>ecological metagenomes</taxon>
    </lineage>
</organism>
<dbReference type="InterPro" id="IPR011249">
    <property type="entry name" value="Metalloenz_LuxS/M16"/>
</dbReference>
<dbReference type="Gene3D" id="3.30.830.10">
    <property type="entry name" value="Metalloenzyme, LuxS/M16 peptidase-like"/>
    <property type="match status" value="2"/>
</dbReference>
<dbReference type="PANTHER" id="PTHR11851">
    <property type="entry name" value="METALLOPROTEASE"/>
    <property type="match status" value="1"/>
</dbReference>
<sequence length="382" mass="41934">MIKRDVFNNGLCLLTESMPDVRSVSLGAWLARGSRHEGAAAGIAHFTEHMLFKGTTSRSAEDIAQQADSIGGQLNAFTAKECASYYIKVLDEHLSRAVDLVSDLLRSPAFHDDDVGREKKVILEEIKMGEDIPDELVHELFAESFWPKHPLGRSIAGSPESVSSITSASLRIFFERTYVADNLVVAAAGNLEHAAVRDLIEQSFGDLPSRAELIDQAPPITQPRLMVRTKDIEQSHLCLGTPGYSQTHEDRYPSYVLNTVLGGSMSSRLFQNIREKRGLAYAVSSSLESYRDVGALTIYAGCAATEVSEVIDLVVAELRDLKARSIPAEELQRAKDISKANLVFGLESTASRMSQLARSELYFGRQIDLSEDLARLDSGNAD</sequence>
<proteinExistence type="inferred from homology"/>
<dbReference type="Pfam" id="PF05193">
    <property type="entry name" value="Peptidase_M16_C"/>
    <property type="match status" value="1"/>
</dbReference>
<comment type="similarity">
    <text evidence="1">Belongs to the peptidase M16 family.</text>
</comment>
<evidence type="ECO:0008006" key="5">
    <source>
        <dbReference type="Google" id="ProtNLM"/>
    </source>
</evidence>
<name>A0A382M9K4_9ZZZZ</name>